<comment type="caution">
    <text evidence="4">The sequence shown here is derived from an EMBL/GenBank/DDBJ whole genome shotgun (WGS) entry which is preliminary data.</text>
</comment>
<keyword evidence="5" id="KW-1185">Reference proteome</keyword>
<keyword evidence="1" id="KW-0547">Nucleotide-binding</keyword>
<evidence type="ECO:0000259" key="3">
    <source>
        <dbReference type="PROSITE" id="PS50043"/>
    </source>
</evidence>
<dbReference type="Pfam" id="PF00196">
    <property type="entry name" value="GerE"/>
    <property type="match status" value="1"/>
</dbReference>
<organism evidence="4 5">
    <name type="scientific">Streptomyces griseoviridis</name>
    <dbReference type="NCBI Taxonomy" id="45398"/>
    <lineage>
        <taxon>Bacteria</taxon>
        <taxon>Bacillati</taxon>
        <taxon>Actinomycetota</taxon>
        <taxon>Actinomycetes</taxon>
        <taxon>Kitasatosporales</taxon>
        <taxon>Streptomycetaceae</taxon>
        <taxon>Streptomyces</taxon>
    </lineage>
</organism>
<dbReference type="Proteomes" id="UP000653493">
    <property type="component" value="Unassembled WGS sequence"/>
</dbReference>
<dbReference type="InterPro" id="IPR027417">
    <property type="entry name" value="P-loop_NTPase"/>
</dbReference>
<gene>
    <name evidence="4" type="ORF">GCM10010238_68400</name>
</gene>
<dbReference type="SUPFAM" id="SSF52540">
    <property type="entry name" value="P-loop containing nucleoside triphosphate hydrolases"/>
    <property type="match status" value="1"/>
</dbReference>
<evidence type="ECO:0000256" key="2">
    <source>
        <dbReference type="ARBA" id="ARBA00022840"/>
    </source>
</evidence>
<dbReference type="InterPro" id="IPR011990">
    <property type="entry name" value="TPR-like_helical_dom_sf"/>
</dbReference>
<dbReference type="SMART" id="SM00421">
    <property type="entry name" value="HTH_LUXR"/>
    <property type="match status" value="1"/>
</dbReference>
<keyword evidence="2" id="KW-0067">ATP-binding</keyword>
<protein>
    <submittedName>
        <fullName evidence="4">Helix-turn-helix transcriptional regulator</fullName>
    </submittedName>
</protein>
<dbReference type="SUPFAM" id="SSF46894">
    <property type="entry name" value="C-terminal effector domain of the bipartite response regulators"/>
    <property type="match status" value="1"/>
</dbReference>
<name>A0A918GVL2_STRGD</name>
<reference evidence="4" key="2">
    <citation type="submission" date="2020-09" db="EMBL/GenBank/DDBJ databases">
        <authorList>
            <person name="Sun Q."/>
            <person name="Ohkuma M."/>
        </authorList>
    </citation>
    <scope>NUCLEOTIDE SEQUENCE</scope>
    <source>
        <strain evidence="4">JCM 4234</strain>
    </source>
</reference>
<feature type="domain" description="HTH luxR-type" evidence="3">
    <location>
        <begin position="849"/>
        <end position="914"/>
    </location>
</feature>
<dbReference type="InterPro" id="IPR041664">
    <property type="entry name" value="AAA_16"/>
</dbReference>
<dbReference type="SUPFAM" id="SSF48452">
    <property type="entry name" value="TPR-like"/>
    <property type="match status" value="1"/>
</dbReference>
<dbReference type="GO" id="GO:0006355">
    <property type="term" value="P:regulation of DNA-templated transcription"/>
    <property type="evidence" value="ECO:0007669"/>
    <property type="project" value="InterPro"/>
</dbReference>
<proteinExistence type="predicted"/>
<reference evidence="4" key="1">
    <citation type="journal article" date="2014" name="Int. J. Syst. Evol. Microbiol.">
        <title>Complete genome sequence of Corynebacterium casei LMG S-19264T (=DSM 44701T), isolated from a smear-ripened cheese.</title>
        <authorList>
            <consortium name="US DOE Joint Genome Institute (JGI-PGF)"/>
            <person name="Walter F."/>
            <person name="Albersmeier A."/>
            <person name="Kalinowski J."/>
            <person name="Ruckert C."/>
        </authorList>
    </citation>
    <scope>NUCLEOTIDE SEQUENCE</scope>
    <source>
        <strain evidence="4">JCM 4234</strain>
    </source>
</reference>
<dbReference type="PANTHER" id="PTHR16305">
    <property type="entry name" value="TESTICULAR SOLUBLE ADENYLYL CYCLASE"/>
    <property type="match status" value="1"/>
</dbReference>
<dbReference type="GO" id="GO:0003677">
    <property type="term" value="F:DNA binding"/>
    <property type="evidence" value="ECO:0007669"/>
    <property type="project" value="InterPro"/>
</dbReference>
<dbReference type="GO" id="GO:0005737">
    <property type="term" value="C:cytoplasm"/>
    <property type="evidence" value="ECO:0007669"/>
    <property type="project" value="TreeGrafter"/>
</dbReference>
<dbReference type="InterPro" id="IPR000792">
    <property type="entry name" value="Tscrpt_reg_LuxR_C"/>
</dbReference>
<dbReference type="PANTHER" id="PTHR16305:SF35">
    <property type="entry name" value="TRANSCRIPTIONAL ACTIVATOR DOMAIN"/>
    <property type="match status" value="1"/>
</dbReference>
<sequence>MTAAGQALSGSGLRGREAERERLRSLVASVARTGSAALALIRGEAGIGKTVLLMDTAEHAAAAGYSVGLGKADELHHLVPLSSLLTCLTPGGRPLLPDKALARLPQSHDHRIWLVQRLAEHIETLTARAPVLIGLDDLQWADPLSVFVLTQLPTRVRALPVLWLLTKRQGPPQEADETLTAASRALTTADVHLGPLPAAVIQQMAADALGAAVDDSVHDLLEGAGGNPFLAAEMLAGLRSAESTGRSVPSGLVVGVRGRLSALSADTLHFLRIGAVLGRRFRFQDAAALSGRSPAAMIGPLDEAVRTHVLADEGESLIFRHDLLRQAVYADIPPSARRALHRAAAQHLVDAGRQPIEAVSHLLTGALPGDEEAGLLLGRAADDVLAVAPGLAADLLTRAVELIPAHRPVGFDVGERAIVALARAGRDKEALATGETLLARHPPLDVYGRIQAAIGATLWNLNRAEDLRRLVDTTLAVEGARPRTRARLTALRALALSRGDDLAAAREAGETALRQAIATGDREAHVQALFGLGETALNAGDTADAQKRFMALSSVDPAYLPEEIVACQHLDDFARAERLLGRATSQGEGARREAMLQWAQGQQRLGLGRLDDAETDFVTMERLEDEVGASVQQVNARVIRSRIGLLRGDRTAARQDLLAARERLAPHPNPGNTAAVRYLEALHADAMDDHALALEHLREVQRHDGYMRWRLLRPWVDEAVRIALRGGDRELAEDLTAQAEAHAARNPGVPTATGLAARTRGLVSNDIGLLRSSVALHRDGPRPLNLAEALADLGAALVSAGHRAEASEVLTEARAVFTESGAHAAAARANGLLGGAGTRVRRGSGNPRPLQGWQALTASERKVARLVAAGHSNRAAADLLVVSPHTVNTHLSSIFRKLSVRSRVQLTHVVLASDED</sequence>
<dbReference type="Gene3D" id="1.25.40.10">
    <property type="entry name" value="Tetratricopeptide repeat domain"/>
    <property type="match status" value="1"/>
</dbReference>
<dbReference type="Gene3D" id="1.10.10.10">
    <property type="entry name" value="Winged helix-like DNA-binding domain superfamily/Winged helix DNA-binding domain"/>
    <property type="match status" value="1"/>
</dbReference>
<dbReference type="InterPro" id="IPR036388">
    <property type="entry name" value="WH-like_DNA-bd_sf"/>
</dbReference>
<dbReference type="GO" id="GO:0005524">
    <property type="term" value="F:ATP binding"/>
    <property type="evidence" value="ECO:0007669"/>
    <property type="project" value="UniProtKB-KW"/>
</dbReference>
<dbReference type="EMBL" id="BMSL01000044">
    <property type="protein sequence ID" value="GGS70302.1"/>
    <property type="molecule type" value="Genomic_DNA"/>
</dbReference>
<dbReference type="PROSITE" id="PS50043">
    <property type="entry name" value="HTH_LUXR_2"/>
    <property type="match status" value="1"/>
</dbReference>
<evidence type="ECO:0000256" key="1">
    <source>
        <dbReference type="ARBA" id="ARBA00022741"/>
    </source>
</evidence>
<dbReference type="GO" id="GO:0004016">
    <property type="term" value="F:adenylate cyclase activity"/>
    <property type="evidence" value="ECO:0007669"/>
    <property type="project" value="TreeGrafter"/>
</dbReference>
<dbReference type="Pfam" id="PF13191">
    <property type="entry name" value="AAA_16"/>
    <property type="match status" value="1"/>
</dbReference>
<dbReference type="AlphaFoldDB" id="A0A918GVL2"/>
<dbReference type="CDD" id="cd06170">
    <property type="entry name" value="LuxR_C_like"/>
    <property type="match status" value="1"/>
</dbReference>
<accession>A0A918GVL2</accession>
<evidence type="ECO:0000313" key="4">
    <source>
        <dbReference type="EMBL" id="GGS70302.1"/>
    </source>
</evidence>
<dbReference type="InterPro" id="IPR016032">
    <property type="entry name" value="Sig_transdc_resp-reg_C-effctor"/>
</dbReference>
<evidence type="ECO:0000313" key="5">
    <source>
        <dbReference type="Proteomes" id="UP000653493"/>
    </source>
</evidence>
<dbReference type="PRINTS" id="PR00038">
    <property type="entry name" value="HTHLUXR"/>
</dbReference>